<dbReference type="InterPro" id="IPR004437">
    <property type="entry name" value="ParB/RepB/Spo0J"/>
</dbReference>
<dbReference type="SUPFAM" id="SSF110849">
    <property type="entry name" value="ParB/Sulfiredoxin"/>
    <property type="match status" value="1"/>
</dbReference>
<dbReference type="InterPro" id="IPR036086">
    <property type="entry name" value="ParB/Sulfiredoxin_sf"/>
</dbReference>
<feature type="domain" description="ParB-like N-terminal" evidence="2">
    <location>
        <begin position="32"/>
        <end position="122"/>
    </location>
</feature>
<dbReference type="PANTHER" id="PTHR33375">
    <property type="entry name" value="CHROMOSOME-PARTITIONING PROTEIN PARB-RELATED"/>
    <property type="match status" value="1"/>
</dbReference>
<dbReference type="EMBL" id="QSHO01000003">
    <property type="protein sequence ID" value="RHC19063.1"/>
    <property type="molecule type" value="Genomic_DNA"/>
</dbReference>
<dbReference type="SMART" id="SM00470">
    <property type="entry name" value="ParB"/>
    <property type="match status" value="1"/>
</dbReference>
<dbReference type="Gene3D" id="3.90.1530.30">
    <property type="match status" value="1"/>
</dbReference>
<dbReference type="InterPro" id="IPR003115">
    <property type="entry name" value="ParB_N"/>
</dbReference>
<dbReference type="RefSeq" id="WP_118597167.1">
    <property type="nucleotide sequence ID" value="NZ_CACRUM010000085.1"/>
</dbReference>
<evidence type="ECO:0000313" key="4">
    <source>
        <dbReference type="Proteomes" id="UP000283513"/>
    </source>
</evidence>
<gene>
    <name evidence="3" type="ORF">DW856_03970</name>
</gene>
<reference evidence="3 4" key="1">
    <citation type="submission" date="2018-08" db="EMBL/GenBank/DDBJ databases">
        <title>A genome reference for cultivated species of the human gut microbiota.</title>
        <authorList>
            <person name="Zou Y."/>
            <person name="Xue W."/>
            <person name="Luo G."/>
        </authorList>
    </citation>
    <scope>NUCLEOTIDE SEQUENCE [LARGE SCALE GENOMIC DNA]</scope>
    <source>
        <strain evidence="3 4">AM37-1AC</strain>
    </source>
</reference>
<sequence length="297" mass="33279">MSKAGSAAKVKLNSFDDLFGASDMTAGTDQVQEIPLSELYEFKGHPFKVLDDEKMQETVESIRNYGVLMPGIARPRAEGGYEIIAGHRRKHGCELAGLSTMPMFIRDYNDDEATVIMVDTNIQREDILPSEKARAYSMKYEAMKHQGKKGKGSSLDEVGEAAGESGKTVQRYIWLARLSDELLDMVDKKKIGLVQGVDISFLTEQGQEWVQGILEETGASISTTQSSKLKEYGKNGELTLPMVRLILAEEKPKERKVTIKADKISRYFTEDYSSEDIENIIYQLLEEWNTGKASNKQ</sequence>
<organism evidence="3 4">
    <name type="scientific">Roseburia intestinalis</name>
    <dbReference type="NCBI Taxonomy" id="166486"/>
    <lineage>
        <taxon>Bacteria</taxon>
        <taxon>Bacillati</taxon>
        <taxon>Bacillota</taxon>
        <taxon>Clostridia</taxon>
        <taxon>Lachnospirales</taxon>
        <taxon>Lachnospiraceae</taxon>
        <taxon>Roseburia</taxon>
    </lineage>
</organism>
<dbReference type="Gene3D" id="1.10.10.2830">
    <property type="match status" value="1"/>
</dbReference>
<dbReference type="PANTHER" id="PTHR33375:SF1">
    <property type="entry name" value="CHROMOSOME-PARTITIONING PROTEIN PARB-RELATED"/>
    <property type="match status" value="1"/>
</dbReference>
<dbReference type="CDD" id="cd16407">
    <property type="entry name" value="ParB_N_like"/>
    <property type="match status" value="1"/>
</dbReference>
<evidence type="ECO:0000256" key="1">
    <source>
        <dbReference type="ARBA" id="ARBA00006295"/>
    </source>
</evidence>
<dbReference type="InterPro" id="IPR050336">
    <property type="entry name" value="Chromosome_partition/occlusion"/>
</dbReference>
<name>A0A3R6D556_9FIRM</name>
<dbReference type="GO" id="GO:0007059">
    <property type="term" value="P:chromosome segregation"/>
    <property type="evidence" value="ECO:0007669"/>
    <property type="project" value="TreeGrafter"/>
</dbReference>
<accession>A0A3R6D556</accession>
<proteinExistence type="inferred from homology"/>
<dbReference type="SUPFAM" id="SSF109709">
    <property type="entry name" value="KorB DNA-binding domain-like"/>
    <property type="match status" value="1"/>
</dbReference>
<dbReference type="GO" id="GO:0003677">
    <property type="term" value="F:DNA binding"/>
    <property type="evidence" value="ECO:0007669"/>
    <property type="project" value="InterPro"/>
</dbReference>
<comment type="similarity">
    <text evidence="1">Belongs to the ParB family.</text>
</comment>
<evidence type="ECO:0000259" key="2">
    <source>
        <dbReference type="SMART" id="SM00470"/>
    </source>
</evidence>
<dbReference type="Pfam" id="PF02195">
    <property type="entry name" value="ParB_N"/>
    <property type="match status" value="1"/>
</dbReference>
<comment type="caution">
    <text evidence="3">The sequence shown here is derived from an EMBL/GenBank/DDBJ whole genome shotgun (WGS) entry which is preliminary data.</text>
</comment>
<protein>
    <submittedName>
        <fullName evidence="3">ParB/RepB/Spo0J family partition protein</fullName>
    </submittedName>
</protein>
<evidence type="ECO:0000313" key="3">
    <source>
        <dbReference type="EMBL" id="RHC19063.1"/>
    </source>
</evidence>
<dbReference type="NCBIfam" id="TIGR00180">
    <property type="entry name" value="parB_part"/>
    <property type="match status" value="1"/>
</dbReference>
<dbReference type="AlphaFoldDB" id="A0A3R6D556"/>
<dbReference type="GO" id="GO:0005694">
    <property type="term" value="C:chromosome"/>
    <property type="evidence" value="ECO:0007669"/>
    <property type="project" value="TreeGrafter"/>
</dbReference>
<dbReference type="Proteomes" id="UP000283513">
    <property type="component" value="Unassembled WGS sequence"/>
</dbReference>